<name>A0ABS5PV31_9FIRM</name>
<keyword evidence="1" id="KW-0285">Flavoprotein</keyword>
<protein>
    <submittedName>
        <fullName evidence="4">Flavodoxin family protein</fullName>
    </submittedName>
</protein>
<dbReference type="SUPFAM" id="SSF52218">
    <property type="entry name" value="Flavoproteins"/>
    <property type="match status" value="1"/>
</dbReference>
<dbReference type="InterPro" id="IPR005025">
    <property type="entry name" value="FMN_Rdtase-like_dom"/>
</dbReference>
<organism evidence="4 5">
    <name type="scientific">Fusibacter paucivorans</name>
    <dbReference type="NCBI Taxonomy" id="76009"/>
    <lineage>
        <taxon>Bacteria</taxon>
        <taxon>Bacillati</taxon>
        <taxon>Bacillota</taxon>
        <taxon>Clostridia</taxon>
        <taxon>Eubacteriales</taxon>
        <taxon>Eubacteriales Family XII. Incertae Sedis</taxon>
        <taxon>Fusibacter</taxon>
    </lineage>
</organism>
<evidence type="ECO:0000259" key="3">
    <source>
        <dbReference type="Pfam" id="PF03358"/>
    </source>
</evidence>
<evidence type="ECO:0000256" key="2">
    <source>
        <dbReference type="ARBA" id="ARBA00022643"/>
    </source>
</evidence>
<gene>
    <name evidence="4" type="ORF">KHM83_14750</name>
</gene>
<keyword evidence="5" id="KW-1185">Reference proteome</keyword>
<sequence length="186" mass="21399">MKLYIISDKAFQTPLYKAIERAIRTYFSQKRFEITFEEIDQGDLDFCMGCFGCWTKKPGECVIPDKMGQINQTFMNSDGVIYLSPVVFGQFSANIKNAIDRWIPNALPFFETRTDGSTMHPPRYASYPKQLIIGYQMGMSEEDAQLFKDITEKHRTNVAVITVDDLDFDLSRLFDSIQFERIGGPL</sequence>
<dbReference type="PANTHER" id="PTHR43278">
    <property type="entry name" value="NAD(P)H-DEPENDENT FMN-CONTAINING OXIDOREDUCTASE YWQN-RELATED"/>
    <property type="match status" value="1"/>
</dbReference>
<evidence type="ECO:0000313" key="5">
    <source>
        <dbReference type="Proteomes" id="UP000746471"/>
    </source>
</evidence>
<proteinExistence type="predicted"/>
<feature type="domain" description="NADPH-dependent FMN reductase-like" evidence="3">
    <location>
        <begin position="33"/>
        <end position="102"/>
    </location>
</feature>
<dbReference type="Proteomes" id="UP000746471">
    <property type="component" value="Unassembled WGS sequence"/>
</dbReference>
<evidence type="ECO:0000313" key="4">
    <source>
        <dbReference type="EMBL" id="MBS7527942.1"/>
    </source>
</evidence>
<dbReference type="PANTHER" id="PTHR43278:SF2">
    <property type="entry name" value="IRON-SULFUR FLAVOPROTEIN"/>
    <property type="match status" value="1"/>
</dbReference>
<dbReference type="RefSeq" id="WP_213237804.1">
    <property type="nucleotide sequence ID" value="NZ_JAHBCL010000028.1"/>
</dbReference>
<reference evidence="4 5" key="1">
    <citation type="submission" date="2021-05" db="EMBL/GenBank/DDBJ databases">
        <title>Fusibacter ferrireducens sp. nov., an anaerobic, sulfur- and Fe-reducing bacterium isolated from the mangrove sediment.</title>
        <authorList>
            <person name="Qiu D."/>
        </authorList>
    </citation>
    <scope>NUCLEOTIDE SEQUENCE [LARGE SCALE GENOMIC DNA]</scope>
    <source>
        <strain evidence="4 5">DSM 12116</strain>
    </source>
</reference>
<evidence type="ECO:0000256" key="1">
    <source>
        <dbReference type="ARBA" id="ARBA00022630"/>
    </source>
</evidence>
<dbReference type="InterPro" id="IPR051796">
    <property type="entry name" value="ISF_SsuE-like"/>
</dbReference>
<comment type="caution">
    <text evidence="4">The sequence shown here is derived from an EMBL/GenBank/DDBJ whole genome shotgun (WGS) entry which is preliminary data.</text>
</comment>
<dbReference type="Pfam" id="PF03358">
    <property type="entry name" value="FMN_red"/>
    <property type="match status" value="1"/>
</dbReference>
<dbReference type="InterPro" id="IPR029039">
    <property type="entry name" value="Flavoprotein-like_sf"/>
</dbReference>
<dbReference type="Gene3D" id="3.40.50.360">
    <property type="match status" value="1"/>
</dbReference>
<keyword evidence="2" id="KW-0288">FMN</keyword>
<dbReference type="EMBL" id="JAHBCL010000028">
    <property type="protein sequence ID" value="MBS7527942.1"/>
    <property type="molecule type" value="Genomic_DNA"/>
</dbReference>
<accession>A0ABS5PV31</accession>